<feature type="transmembrane region" description="Helical" evidence="11">
    <location>
        <begin position="244"/>
        <end position="263"/>
    </location>
</feature>
<gene>
    <name evidence="12" type="ORF">AVDCRST_MAG05-2077</name>
</gene>
<dbReference type="AlphaFoldDB" id="A0A6J4SKA0"/>
<keyword evidence="3" id="KW-1003">Cell membrane</keyword>
<dbReference type="PANTHER" id="PTHR32196">
    <property type="entry name" value="ABC TRANSPORTER PERMEASE PROTEIN YPHD-RELATED-RELATED"/>
    <property type="match status" value="1"/>
</dbReference>
<name>A0A6J4SKA0_9ACTN</name>
<feature type="transmembrane region" description="Helical" evidence="11">
    <location>
        <begin position="67"/>
        <end position="88"/>
    </location>
</feature>
<evidence type="ECO:0000313" key="12">
    <source>
        <dbReference type="EMBL" id="CAA9494533.1"/>
    </source>
</evidence>
<dbReference type="GO" id="GO:0022857">
    <property type="term" value="F:transmembrane transporter activity"/>
    <property type="evidence" value="ECO:0007669"/>
    <property type="project" value="InterPro"/>
</dbReference>
<feature type="transmembrane region" description="Helical" evidence="11">
    <location>
        <begin position="37"/>
        <end position="60"/>
    </location>
</feature>
<evidence type="ECO:0000256" key="10">
    <source>
        <dbReference type="ARBA" id="ARBA00035686"/>
    </source>
</evidence>
<keyword evidence="7 11" id="KW-1133">Transmembrane helix</keyword>
<dbReference type="PANTHER" id="PTHR32196:SF32">
    <property type="entry name" value="XYLOSE TRANSPORT SYSTEM PERMEASE PROTEIN XYLH"/>
    <property type="match status" value="1"/>
</dbReference>
<dbReference type="CDD" id="cd06579">
    <property type="entry name" value="TM_PBP1_transp_AraH_like"/>
    <property type="match status" value="1"/>
</dbReference>
<keyword evidence="6 11" id="KW-0812">Transmembrane</keyword>
<proteinExistence type="predicted"/>
<evidence type="ECO:0000256" key="9">
    <source>
        <dbReference type="ARBA" id="ARBA00035611"/>
    </source>
</evidence>
<evidence type="ECO:0000256" key="8">
    <source>
        <dbReference type="ARBA" id="ARBA00023136"/>
    </source>
</evidence>
<evidence type="ECO:0000256" key="6">
    <source>
        <dbReference type="ARBA" id="ARBA00022692"/>
    </source>
</evidence>
<comment type="function">
    <text evidence="9">Part of the binding-protein-dependent transport system for D-xylose. Probably responsible for the translocation of the substrate across the membrane.</text>
</comment>
<sequence>PVALLMVAGEFDLSVGSMVGAAGMLIAIPTVEFGWPLWAALLLAFGVALLVGFLNGYLVVKTGLPSFIVTLATLFALRGASIGFTRLITGRTQVSGVSAEGSFLSPIFTGEVFGLPVSVLWWVGLGAIGTWVLLRTTFGNWIFGTGGDAVAARNVGVPVDRVKILLFMSTAAAATLLAALTVLDAGSADVLRGTLFEFQAIIATVIGGVLLTGGYGSVIGPMFGALIFGMVNQGIFFTGVNTDWFQVFLGAMLLIAVIVNNFIRNRAARSR</sequence>
<keyword evidence="2" id="KW-0813">Transport</keyword>
<feature type="transmembrane region" description="Helical" evidence="11">
    <location>
        <begin position="119"/>
        <end position="143"/>
    </location>
</feature>
<keyword evidence="4" id="KW-0997">Cell inner membrane</keyword>
<reference evidence="12" key="1">
    <citation type="submission" date="2020-02" db="EMBL/GenBank/DDBJ databases">
        <authorList>
            <person name="Meier V. D."/>
        </authorList>
    </citation>
    <scope>NUCLEOTIDE SEQUENCE</scope>
    <source>
        <strain evidence="12">AVDCRST_MAG05</strain>
    </source>
</reference>
<evidence type="ECO:0000256" key="3">
    <source>
        <dbReference type="ARBA" id="ARBA00022475"/>
    </source>
</evidence>
<feature type="transmembrane region" description="Helical" evidence="11">
    <location>
        <begin position="195"/>
        <end position="211"/>
    </location>
</feature>
<evidence type="ECO:0000256" key="4">
    <source>
        <dbReference type="ARBA" id="ARBA00022519"/>
    </source>
</evidence>
<feature type="transmembrane region" description="Helical" evidence="11">
    <location>
        <begin position="164"/>
        <end position="183"/>
    </location>
</feature>
<comment type="subcellular location">
    <subcellularLocation>
        <location evidence="1">Cell membrane</location>
        <topology evidence="1">Multi-pass membrane protein</topology>
    </subcellularLocation>
</comment>
<dbReference type="EMBL" id="CADCVM010000218">
    <property type="protein sequence ID" value="CAA9494533.1"/>
    <property type="molecule type" value="Genomic_DNA"/>
</dbReference>
<evidence type="ECO:0000256" key="1">
    <source>
        <dbReference type="ARBA" id="ARBA00004651"/>
    </source>
</evidence>
<evidence type="ECO:0000256" key="11">
    <source>
        <dbReference type="SAM" id="Phobius"/>
    </source>
</evidence>
<evidence type="ECO:0000256" key="2">
    <source>
        <dbReference type="ARBA" id="ARBA00022448"/>
    </source>
</evidence>
<accession>A0A6J4SKA0</accession>
<keyword evidence="5" id="KW-0762">Sugar transport</keyword>
<evidence type="ECO:0000256" key="7">
    <source>
        <dbReference type="ARBA" id="ARBA00022989"/>
    </source>
</evidence>
<feature type="transmembrane region" description="Helical" evidence="11">
    <location>
        <begin position="218"/>
        <end position="238"/>
    </location>
</feature>
<dbReference type="GO" id="GO:0005886">
    <property type="term" value="C:plasma membrane"/>
    <property type="evidence" value="ECO:0007669"/>
    <property type="project" value="UniProtKB-SubCell"/>
</dbReference>
<dbReference type="InterPro" id="IPR001851">
    <property type="entry name" value="ABC_transp_permease"/>
</dbReference>
<keyword evidence="8 11" id="KW-0472">Membrane</keyword>
<feature type="non-terminal residue" evidence="12">
    <location>
        <position position="1"/>
    </location>
</feature>
<dbReference type="Pfam" id="PF02653">
    <property type="entry name" value="BPD_transp_2"/>
    <property type="match status" value="1"/>
</dbReference>
<evidence type="ECO:0000256" key="5">
    <source>
        <dbReference type="ARBA" id="ARBA00022597"/>
    </source>
</evidence>
<organism evidence="12">
    <name type="scientific">uncultured Rubrobacteraceae bacterium</name>
    <dbReference type="NCBI Taxonomy" id="349277"/>
    <lineage>
        <taxon>Bacteria</taxon>
        <taxon>Bacillati</taxon>
        <taxon>Actinomycetota</taxon>
        <taxon>Rubrobacteria</taxon>
        <taxon>Rubrobacterales</taxon>
        <taxon>Rubrobacteraceae</taxon>
        <taxon>environmental samples</taxon>
    </lineage>
</organism>
<protein>
    <recommendedName>
        <fullName evidence="10">Xylose transport system permease protein XylH</fullName>
    </recommendedName>
</protein>